<dbReference type="Gene3D" id="1.10.238.10">
    <property type="entry name" value="EF-hand"/>
    <property type="match status" value="1"/>
</dbReference>
<evidence type="ECO:0000313" key="4">
    <source>
        <dbReference type="RefSeq" id="XP_022322843.1"/>
    </source>
</evidence>
<dbReference type="GO" id="GO:0005509">
    <property type="term" value="F:calcium ion binding"/>
    <property type="evidence" value="ECO:0007669"/>
    <property type="project" value="InterPro"/>
</dbReference>
<evidence type="ECO:0000259" key="2">
    <source>
        <dbReference type="PROSITE" id="PS50222"/>
    </source>
</evidence>
<dbReference type="PROSITE" id="PS00018">
    <property type="entry name" value="EF_HAND_1"/>
    <property type="match status" value="1"/>
</dbReference>
<accession>A0A8B8D426</accession>
<dbReference type="PROSITE" id="PS50222">
    <property type="entry name" value="EF_HAND_2"/>
    <property type="match status" value="1"/>
</dbReference>
<dbReference type="SUPFAM" id="SSF47473">
    <property type="entry name" value="EF-hand"/>
    <property type="match status" value="1"/>
</dbReference>
<reference evidence="4" key="1">
    <citation type="submission" date="2025-08" db="UniProtKB">
        <authorList>
            <consortium name="RefSeq"/>
        </authorList>
    </citation>
    <scope>IDENTIFICATION</scope>
    <source>
        <tissue evidence="4">Whole sample</tissue>
    </source>
</reference>
<dbReference type="InterPro" id="IPR018247">
    <property type="entry name" value="EF_Hand_1_Ca_BS"/>
</dbReference>
<dbReference type="InterPro" id="IPR002048">
    <property type="entry name" value="EF_hand_dom"/>
</dbReference>
<evidence type="ECO:0000313" key="3">
    <source>
        <dbReference type="Proteomes" id="UP000694844"/>
    </source>
</evidence>
<dbReference type="InterPro" id="IPR011992">
    <property type="entry name" value="EF-hand-dom_pair"/>
</dbReference>
<gene>
    <name evidence="4" type="primary">LOC111124281</name>
</gene>
<evidence type="ECO:0000256" key="1">
    <source>
        <dbReference type="ARBA" id="ARBA00022837"/>
    </source>
</evidence>
<dbReference type="RefSeq" id="XP_022322843.1">
    <property type="nucleotide sequence ID" value="XM_022467135.1"/>
</dbReference>
<protein>
    <submittedName>
        <fullName evidence="4">Uncharacterized protein LOC111124281</fullName>
    </submittedName>
</protein>
<proteinExistence type="predicted"/>
<dbReference type="KEGG" id="cvn:111124281"/>
<dbReference type="GeneID" id="111124281"/>
<keyword evidence="3" id="KW-1185">Reference proteome</keyword>
<dbReference type="Proteomes" id="UP000694844">
    <property type="component" value="Chromosome 3"/>
</dbReference>
<keyword evidence="1" id="KW-0106">Calcium</keyword>
<feature type="domain" description="EF-hand" evidence="2">
    <location>
        <begin position="41"/>
        <end position="67"/>
    </location>
</feature>
<organism evidence="3 4">
    <name type="scientific">Crassostrea virginica</name>
    <name type="common">Eastern oyster</name>
    <dbReference type="NCBI Taxonomy" id="6565"/>
    <lineage>
        <taxon>Eukaryota</taxon>
        <taxon>Metazoa</taxon>
        <taxon>Spiralia</taxon>
        <taxon>Lophotrochozoa</taxon>
        <taxon>Mollusca</taxon>
        <taxon>Bivalvia</taxon>
        <taxon>Autobranchia</taxon>
        <taxon>Pteriomorphia</taxon>
        <taxon>Ostreida</taxon>
        <taxon>Ostreoidea</taxon>
        <taxon>Ostreidae</taxon>
        <taxon>Crassostrea</taxon>
    </lineage>
</organism>
<dbReference type="AlphaFoldDB" id="A0A8B8D426"/>
<dbReference type="OrthoDB" id="6137504at2759"/>
<name>A0A8B8D426_CRAVI</name>
<sequence length="114" mass="12686">MNKEIQRTGSCNLSKSGPLLVLDRKRFDNQGLQDVKLPCNFENYDIDDNGEISVEEFLSVTAGLTKLDPKTLFGHLDTNGGGKIGIDENMIADQDPSLLVSGIFDHCRRLRRCC</sequence>